<comment type="caution">
    <text evidence="1">The sequence shown here is derived from an EMBL/GenBank/DDBJ whole genome shotgun (WGS) entry which is preliminary data.</text>
</comment>
<protein>
    <submittedName>
        <fullName evidence="1">Uncharacterized protein</fullName>
    </submittedName>
</protein>
<sequence>MNRFSRTSAIVVTEIGRLRIGSDGKLFNGEKYQTCGAGIRERNKNDRPTFTSSVRCFPCWLRFPLAEEKQMRV</sequence>
<dbReference type="AlphaFoldDB" id="A0AA88AW85"/>
<proteinExistence type="predicted"/>
<reference evidence="1" key="1">
    <citation type="submission" date="2023-07" db="EMBL/GenBank/DDBJ databases">
        <title>draft genome sequence of fig (Ficus carica).</title>
        <authorList>
            <person name="Takahashi T."/>
            <person name="Nishimura K."/>
        </authorList>
    </citation>
    <scope>NUCLEOTIDE SEQUENCE</scope>
</reference>
<dbReference type="Proteomes" id="UP001187192">
    <property type="component" value="Unassembled WGS sequence"/>
</dbReference>
<accession>A0AA88AW85</accession>
<name>A0AA88AW85_FICCA</name>
<evidence type="ECO:0000313" key="1">
    <source>
        <dbReference type="EMBL" id="GMN55798.1"/>
    </source>
</evidence>
<dbReference type="Gramene" id="FCD_00018977-RA">
    <property type="protein sequence ID" value="FCD_00018977-RA:cds"/>
    <property type="gene ID" value="FCD_00018977"/>
</dbReference>
<evidence type="ECO:0000313" key="2">
    <source>
        <dbReference type="Proteomes" id="UP001187192"/>
    </source>
</evidence>
<organism evidence="1 2">
    <name type="scientific">Ficus carica</name>
    <name type="common">Common fig</name>
    <dbReference type="NCBI Taxonomy" id="3494"/>
    <lineage>
        <taxon>Eukaryota</taxon>
        <taxon>Viridiplantae</taxon>
        <taxon>Streptophyta</taxon>
        <taxon>Embryophyta</taxon>
        <taxon>Tracheophyta</taxon>
        <taxon>Spermatophyta</taxon>
        <taxon>Magnoliopsida</taxon>
        <taxon>eudicotyledons</taxon>
        <taxon>Gunneridae</taxon>
        <taxon>Pentapetalae</taxon>
        <taxon>rosids</taxon>
        <taxon>fabids</taxon>
        <taxon>Rosales</taxon>
        <taxon>Moraceae</taxon>
        <taxon>Ficeae</taxon>
        <taxon>Ficus</taxon>
    </lineage>
</organism>
<keyword evidence="2" id="KW-1185">Reference proteome</keyword>
<gene>
    <name evidence="1" type="ORF">TIFTF001_024922</name>
</gene>
<dbReference type="EMBL" id="BTGU01000059">
    <property type="protein sequence ID" value="GMN55798.1"/>
    <property type="molecule type" value="Genomic_DNA"/>
</dbReference>